<gene>
    <name evidence="2" type="ORF">NKE59_05210</name>
</gene>
<name>A0AAU7ZZT7_9BURK</name>
<organism evidence="2">
    <name type="scientific">Polynucleobacter sp. UK-FUSCHL-C3</name>
    <dbReference type="NCBI Taxonomy" id="2955208"/>
    <lineage>
        <taxon>Bacteria</taxon>
        <taxon>Pseudomonadati</taxon>
        <taxon>Pseudomonadota</taxon>
        <taxon>Betaproteobacteria</taxon>
        <taxon>Burkholderiales</taxon>
        <taxon>Burkholderiaceae</taxon>
        <taxon>Polynucleobacter</taxon>
    </lineage>
</organism>
<protein>
    <submittedName>
        <fullName evidence="2">SRPBCC family protein</fullName>
    </submittedName>
</protein>
<dbReference type="Pfam" id="PF10604">
    <property type="entry name" value="Polyketide_cyc2"/>
    <property type="match status" value="1"/>
</dbReference>
<dbReference type="EMBL" id="CP099959">
    <property type="protein sequence ID" value="XCC56905.1"/>
    <property type="molecule type" value="Genomic_DNA"/>
</dbReference>
<accession>A0AAU7ZZT7</accession>
<dbReference type="Gene3D" id="3.30.530.20">
    <property type="match status" value="1"/>
</dbReference>
<evidence type="ECO:0000256" key="1">
    <source>
        <dbReference type="SAM" id="SignalP"/>
    </source>
</evidence>
<dbReference type="InterPro" id="IPR023393">
    <property type="entry name" value="START-like_dom_sf"/>
</dbReference>
<evidence type="ECO:0000313" key="2">
    <source>
        <dbReference type="EMBL" id="XCC56905.1"/>
    </source>
</evidence>
<proteinExistence type="predicted"/>
<sequence>MLNKLFFSLLFVSCQALLNPVYAISNTFDLHLQVYPNEDQFQIIADYKVALSPCQASAYLKDYEGARSLPGIKESKIISRSGNQVKVERVVEDRIMLIPITMRSVVQYKELSEQIIDFEQISGDAKLYKGSWRIEPEGEGTRFQFRANVEISSIVPQIVVEYFIKNQMTKRFEAMAENATQRLAQKQLGCK</sequence>
<feature type="chain" id="PRO_5043324981" evidence="1">
    <location>
        <begin position="24"/>
        <end position="191"/>
    </location>
</feature>
<dbReference type="RefSeq" id="WP_353437906.1">
    <property type="nucleotide sequence ID" value="NZ_CP099959.1"/>
</dbReference>
<dbReference type="InterPro" id="IPR019587">
    <property type="entry name" value="Polyketide_cyclase/dehydratase"/>
</dbReference>
<keyword evidence="1" id="KW-0732">Signal</keyword>
<reference evidence="2" key="1">
    <citation type="submission" date="2022-06" db="EMBL/GenBank/DDBJ databases">
        <title>New Polynucleobacter species.</title>
        <authorList>
            <person name="Hahn M.W."/>
        </authorList>
    </citation>
    <scope>NUCLEOTIDE SEQUENCE</scope>
    <source>
        <strain evidence="2">UK-FUSCHL-C3</strain>
    </source>
</reference>
<feature type="signal peptide" evidence="1">
    <location>
        <begin position="1"/>
        <end position="23"/>
    </location>
</feature>
<dbReference type="SUPFAM" id="SSF55961">
    <property type="entry name" value="Bet v1-like"/>
    <property type="match status" value="1"/>
</dbReference>
<dbReference type="AlphaFoldDB" id="A0AAU7ZZT7"/>